<dbReference type="GO" id="GO:1990189">
    <property type="term" value="F:protein N-terminal-serine acetyltransferase activity"/>
    <property type="evidence" value="ECO:0007669"/>
    <property type="project" value="UniProtKB-EC"/>
</dbReference>
<reference evidence="14" key="1">
    <citation type="submission" date="2022-11" db="UniProtKB">
        <authorList>
            <consortium name="WormBaseParasite"/>
        </authorList>
    </citation>
    <scope>IDENTIFICATION</scope>
</reference>
<organism evidence="13 14">
    <name type="scientific">Ditylenchus dipsaci</name>
    <dbReference type="NCBI Taxonomy" id="166011"/>
    <lineage>
        <taxon>Eukaryota</taxon>
        <taxon>Metazoa</taxon>
        <taxon>Ecdysozoa</taxon>
        <taxon>Nematoda</taxon>
        <taxon>Chromadorea</taxon>
        <taxon>Rhabditida</taxon>
        <taxon>Tylenchina</taxon>
        <taxon>Tylenchomorpha</taxon>
        <taxon>Sphaerularioidea</taxon>
        <taxon>Anguinidae</taxon>
        <taxon>Anguininae</taxon>
        <taxon>Ditylenchus</taxon>
    </lineage>
</organism>
<dbReference type="CDD" id="cd04301">
    <property type="entry name" value="NAT_SF"/>
    <property type="match status" value="1"/>
</dbReference>
<evidence type="ECO:0000313" key="14">
    <source>
        <dbReference type="WBParaSite" id="jg10829"/>
    </source>
</evidence>
<dbReference type="PROSITE" id="PS51186">
    <property type="entry name" value="GNAT"/>
    <property type="match status" value="1"/>
</dbReference>
<evidence type="ECO:0000256" key="4">
    <source>
        <dbReference type="ARBA" id="ARBA00012950"/>
    </source>
</evidence>
<dbReference type="InterPro" id="IPR016181">
    <property type="entry name" value="Acyl_CoA_acyltransferase"/>
</dbReference>
<dbReference type="Gene3D" id="3.40.630.30">
    <property type="match status" value="1"/>
</dbReference>
<dbReference type="WBParaSite" id="jg10829">
    <property type="protein sequence ID" value="jg10829"/>
    <property type="gene ID" value="jg10829"/>
</dbReference>
<dbReference type="Proteomes" id="UP000887574">
    <property type="component" value="Unplaced"/>
</dbReference>
<dbReference type="AlphaFoldDB" id="A0A915CPI3"/>
<feature type="domain" description="N-acetyltransferase" evidence="12">
    <location>
        <begin position="48"/>
        <end position="204"/>
    </location>
</feature>
<keyword evidence="9" id="KW-0012">Acyltransferase</keyword>
<dbReference type="SUPFAM" id="SSF55729">
    <property type="entry name" value="Acyl-CoA N-acyltransferases (Nat)"/>
    <property type="match status" value="1"/>
</dbReference>
<evidence type="ECO:0000256" key="7">
    <source>
        <dbReference type="ARBA" id="ARBA00022679"/>
    </source>
</evidence>
<dbReference type="GO" id="GO:0010485">
    <property type="term" value="F:histone H4 acetyltransferase activity"/>
    <property type="evidence" value="ECO:0007669"/>
    <property type="project" value="InterPro"/>
</dbReference>
<evidence type="ECO:0000256" key="11">
    <source>
        <dbReference type="ARBA" id="ARBA00049524"/>
    </source>
</evidence>
<dbReference type="EC" id="2.3.1.257" evidence="4"/>
<dbReference type="Pfam" id="PF00583">
    <property type="entry name" value="Acetyltransf_1"/>
    <property type="match status" value="1"/>
</dbReference>
<comment type="subcellular location">
    <subcellularLocation>
        <location evidence="2">Cytoplasm</location>
    </subcellularLocation>
    <subcellularLocation>
        <location evidence="1">Nucleus</location>
    </subcellularLocation>
</comment>
<comment type="catalytic activity">
    <reaction evidence="11">
        <text>N-terminal L-seryl-[histone H4] + acetyl-CoA = N-terminal N(alpha)-acetyl-L-seryl-[histone H4] + CoA + H(+)</text>
        <dbReference type="Rhea" id="RHEA:50596"/>
        <dbReference type="Rhea" id="RHEA-COMP:12740"/>
        <dbReference type="Rhea" id="RHEA-COMP:12743"/>
        <dbReference type="ChEBI" id="CHEBI:15378"/>
        <dbReference type="ChEBI" id="CHEBI:57287"/>
        <dbReference type="ChEBI" id="CHEBI:57288"/>
        <dbReference type="ChEBI" id="CHEBI:64738"/>
        <dbReference type="ChEBI" id="CHEBI:83690"/>
        <dbReference type="EC" id="2.3.1.257"/>
    </reaction>
</comment>
<keyword evidence="6" id="KW-0963">Cytoplasm</keyword>
<accession>A0A915CPI3</accession>
<dbReference type="InterPro" id="IPR039949">
    <property type="entry name" value="NAA40"/>
</dbReference>
<evidence type="ECO:0000256" key="2">
    <source>
        <dbReference type="ARBA" id="ARBA00004496"/>
    </source>
</evidence>
<dbReference type="GO" id="GO:0005737">
    <property type="term" value="C:cytoplasm"/>
    <property type="evidence" value="ECO:0007669"/>
    <property type="project" value="UniProtKB-SubCell"/>
</dbReference>
<dbReference type="InterPro" id="IPR000182">
    <property type="entry name" value="GNAT_dom"/>
</dbReference>
<dbReference type="PANTHER" id="PTHR20531">
    <property type="entry name" value="N-ALPHA-ACETYLTRANSFERASE 40"/>
    <property type="match status" value="1"/>
</dbReference>
<protein>
    <recommendedName>
        <fullName evidence="5">N-alpha-acetyltransferase 40</fullName>
        <ecNumber evidence="4">2.3.1.257</ecNumber>
    </recommendedName>
</protein>
<comment type="catalytic activity">
    <reaction evidence="10">
        <text>N-terminal L-seryl-[histone H2A] + acetyl-CoA = N-terminal N(alpha)-acetyl-L-seryl-[histone H2A] + CoA + H(+)</text>
        <dbReference type="Rhea" id="RHEA:50600"/>
        <dbReference type="Rhea" id="RHEA-COMP:12742"/>
        <dbReference type="Rhea" id="RHEA-COMP:12744"/>
        <dbReference type="ChEBI" id="CHEBI:15378"/>
        <dbReference type="ChEBI" id="CHEBI:57287"/>
        <dbReference type="ChEBI" id="CHEBI:57288"/>
        <dbReference type="ChEBI" id="CHEBI:64738"/>
        <dbReference type="ChEBI" id="CHEBI:83690"/>
        <dbReference type="EC" id="2.3.1.257"/>
    </reaction>
</comment>
<evidence type="ECO:0000256" key="9">
    <source>
        <dbReference type="ARBA" id="ARBA00023315"/>
    </source>
</evidence>
<evidence type="ECO:0000256" key="6">
    <source>
        <dbReference type="ARBA" id="ARBA00022490"/>
    </source>
</evidence>
<dbReference type="GO" id="GO:0005634">
    <property type="term" value="C:nucleus"/>
    <property type="evidence" value="ECO:0007669"/>
    <property type="project" value="UniProtKB-SubCell"/>
</dbReference>
<evidence type="ECO:0000256" key="3">
    <source>
        <dbReference type="ARBA" id="ARBA00008870"/>
    </source>
</evidence>
<keyword evidence="13" id="KW-1185">Reference proteome</keyword>
<proteinExistence type="inferred from homology"/>
<name>A0A915CPI3_9BILA</name>
<keyword evidence="7" id="KW-0808">Transferase</keyword>
<keyword evidence="8" id="KW-0539">Nucleus</keyword>
<evidence type="ECO:0000256" key="5">
    <source>
        <dbReference type="ARBA" id="ARBA00015043"/>
    </source>
</evidence>
<evidence type="ECO:0000313" key="13">
    <source>
        <dbReference type="Proteomes" id="UP000887574"/>
    </source>
</evidence>
<evidence type="ECO:0000259" key="12">
    <source>
        <dbReference type="PROSITE" id="PS51186"/>
    </source>
</evidence>
<comment type="similarity">
    <text evidence="3">Belongs to the acetyltransferase family. NAA40 subfamily.</text>
</comment>
<dbReference type="PANTHER" id="PTHR20531:SF1">
    <property type="entry name" value="N-ALPHA-ACETYLTRANSFERASE 40"/>
    <property type="match status" value="1"/>
</dbReference>
<evidence type="ECO:0000256" key="10">
    <source>
        <dbReference type="ARBA" id="ARBA00047821"/>
    </source>
</evidence>
<evidence type="ECO:0000256" key="1">
    <source>
        <dbReference type="ARBA" id="ARBA00004123"/>
    </source>
</evidence>
<evidence type="ECO:0000256" key="8">
    <source>
        <dbReference type="ARBA" id="ARBA00023242"/>
    </source>
</evidence>
<dbReference type="GO" id="GO:0043998">
    <property type="term" value="F:histone H2A acetyltransferase activity"/>
    <property type="evidence" value="ECO:0007669"/>
    <property type="project" value="InterPro"/>
</dbReference>
<sequence length="633" mass="73402">MITEAERKKLVKKANKLTSEKVNDILMSAPTTQELLGDSLSFECCWSTHLAETTCDWIFDLFDRNMADLYLRSQWGYDIKAKKQELQATTARYLILNSNNSFDSTNLVGYVHYRFVMENGYAVLYCYEIQIEPKYQKQGIGSVMMYMLEELAKSIASMEKIMCTVLTYNLPSLAFFEKNGFTQDEEMCPKPRDERDYFILKEFTHHITNNDDFWAFLFNDNAEDKKEEQCCGEWEYSKKYHVHFDAALLNQVFCTSETHPSDIFRSAWAIFEVNRSMITFIPPNDAFVQFDQINPSEDLFVKEKVNLESHVSQIALHGDRIYTLLGKGRSMKLTELIEANEQGTHNNTHPINCPDPITFIGNLQIYFKDFFRLDIDETFEDYNIRRVEGRWPSSNTKHIESIVSCPPEYPPMIDLLSPIINGKRKERIFDVNLISTPTPADGIFVQFASNDALEQRVYIQDELKHLFSYGKLKPVSIIQKRWPCIYDSGTNLYRCRITGRSTAANRSPLAMVECVDSGYITFAHLNQLFDVPQYLLGVPPSGAYIVLTDRDGICWPMSHPSEKQNWEIAFSKSRSNNTKVQAYILDKATENHYSGRRKSEVFKAQLKIDIFCQDPLIVPDSWRKKEKVYFPKT</sequence>